<dbReference type="PATRIC" id="fig|1121451.3.peg.204"/>
<dbReference type="RefSeq" id="WP_015334809.1">
    <property type="nucleotide sequence ID" value="NC_020055.1"/>
</dbReference>
<reference evidence="1 2" key="1">
    <citation type="submission" date="2012-10" db="EMBL/GenBank/DDBJ databases">
        <authorList>
            <person name="Genoscope - CEA"/>
        </authorList>
    </citation>
    <scope>NUCLEOTIDE SEQUENCE [LARGE SCALE GENOMIC DNA]</scope>
    <source>
        <strain evidence="2">AM13 / DSM 14728</strain>
    </source>
</reference>
<evidence type="ECO:0000313" key="1">
    <source>
        <dbReference type="EMBL" id="CCO22199.1"/>
    </source>
</evidence>
<proteinExistence type="predicted"/>
<accession>L0R681</accession>
<keyword evidence="2" id="KW-1185">Reference proteome</keyword>
<dbReference type="AlphaFoldDB" id="L0R681"/>
<dbReference type="EMBL" id="FO203522">
    <property type="protein sequence ID" value="CCO22199.1"/>
    <property type="molecule type" value="Genomic_DNA"/>
</dbReference>
<protein>
    <submittedName>
        <fullName evidence="1">Uncharacterized protein</fullName>
    </submittedName>
</protein>
<dbReference type="STRING" id="1121451.DESAM_10218"/>
<gene>
    <name evidence="1" type="ORF">DESAM_10218</name>
</gene>
<organism evidence="1 2">
    <name type="scientific">Maridesulfovibrio hydrothermalis AM13 = DSM 14728</name>
    <dbReference type="NCBI Taxonomy" id="1121451"/>
    <lineage>
        <taxon>Bacteria</taxon>
        <taxon>Pseudomonadati</taxon>
        <taxon>Thermodesulfobacteriota</taxon>
        <taxon>Desulfovibrionia</taxon>
        <taxon>Desulfovibrionales</taxon>
        <taxon>Desulfovibrionaceae</taxon>
        <taxon>Maridesulfovibrio</taxon>
    </lineage>
</organism>
<sequence length="75" mass="8278">MQTQLSLFDDTTTRLGDLDAIIARAMHQTFAQCGKSKNEVVDAMNGVAERGRFKLTKGNVKTLTAATFEKWLSVT</sequence>
<dbReference type="Proteomes" id="UP000010808">
    <property type="component" value="Chromosome"/>
</dbReference>
<dbReference type="KEGG" id="dhy:DESAM_10218"/>
<dbReference type="HOGENOM" id="CLU_2665127_0_0_7"/>
<name>L0R681_9BACT</name>
<dbReference type="OrthoDB" id="5458306at2"/>
<evidence type="ECO:0000313" key="2">
    <source>
        <dbReference type="Proteomes" id="UP000010808"/>
    </source>
</evidence>